<evidence type="ECO:0000256" key="2">
    <source>
        <dbReference type="SAM" id="MobiDB-lite"/>
    </source>
</evidence>
<keyword evidence="1" id="KW-0167">Capsid protein</keyword>
<feature type="compositionally biased region" description="Basic and acidic residues" evidence="2">
    <location>
        <begin position="504"/>
        <end position="520"/>
    </location>
</feature>
<comment type="subcellular location">
    <subcellularLocation>
        <location evidence="1">Virion</location>
    </subcellularLocation>
    <text evidence="1">Located at a unique 5-fold vertex of the icosahedral capsid.</text>
</comment>
<dbReference type="HAMAP" id="MF_04114">
    <property type="entry name" value="PORTAL_T4"/>
    <property type="match status" value="1"/>
</dbReference>
<comment type="function">
    <text evidence="1">Forms the portal vertex of the capsid. This portal plays critical roles in head assembly, genome packaging, neck/tail attachment, and genome ejection. The portal protein multimerizes as a single ring-shaped homododecamer arranged around a central channel. Binds to the terminase subunits to form the packaging machine.</text>
</comment>
<dbReference type="RefSeq" id="YP_010070937.1">
    <property type="nucleotide sequence ID" value="NC_054921.1"/>
</dbReference>
<keyword evidence="1" id="KW-0118">Viral capsid assembly</keyword>
<accession>A0A6H0XA04</accession>
<dbReference type="GO" id="GO:0099000">
    <property type="term" value="P:symbiont genome ejection through host cell envelope, contractile tail mechanism"/>
    <property type="evidence" value="ECO:0007669"/>
    <property type="project" value="UniProtKB-UniRule"/>
</dbReference>
<protein>
    <recommendedName>
        <fullName evidence="1">Portal protein</fullName>
    </recommendedName>
    <alternativeName>
        <fullName evidence="1">gp20</fullName>
    </alternativeName>
</protein>
<keyword evidence="1" id="KW-0946">Virion</keyword>
<keyword evidence="1" id="KW-1242">Viral contractile tail ejection system</keyword>
<evidence type="ECO:0000313" key="3">
    <source>
        <dbReference type="EMBL" id="QIW91247.1"/>
    </source>
</evidence>
<dbReference type="KEGG" id="vg:65059608"/>
<sequence length="528" mass="61565">MENTMKFNVLSLFAPWAKMDERNFKDQEKEDLVSITAPKLDDGAREFEVSSNEAASPYNAAFQTIFGSYEPGMKTTRELIDTYRNLMNNYEVDNAVSEIVSDAIVYEDDTEVVALNLDKSKFSPKIKNMMLDEFNDVLNHLSFQRKGSDHFRRWYVDSRIFFHKIIDPKRPKEGIKELRRLDPRQVQYVREIITETEAGTKIVKGYKEYFIYDTAHESYACDGRMYEAGTKIKIPKAAIVYAHSGLVDCCGKNIIGYLHRAVKPANQLKLLEDAVVIYRITRAPDRRVWYVDTGNMPARKAAEHMQHVMNTMKNRVVYDASTGKIKNQQHNMSMTEDYWLQRRDGKAVTEVDTLPGADNTGNMEDVRWFRQALYMALRVPLSRIPQDQQGGVMFDSGTSITRDELTFAKFIRELQHKFEEVFLDPLKTNLLLKGIITEDEWNDEINNIKIEFHRDSYFTELKEAEILERRINMLTMAEPFIGKYISHRTAMKDILQMTDEEIEQEAKQIEEESKEARFQDPDQEQEDF</sequence>
<keyword evidence="1" id="KW-1162">Viral penetration into host cytoplasm</keyword>
<comment type="subunit">
    <text evidence="1">Homododecamer. Interacts with the large terminase subunit. Interacts with the major capsid protein. Interacts with the capsid vertex protein.</text>
</comment>
<comment type="similarity">
    <text evidence="1">Belongs to the Tevenvirinae portal protein family.</text>
</comment>
<evidence type="ECO:0000313" key="4">
    <source>
        <dbReference type="Proteomes" id="UP000502327"/>
    </source>
</evidence>
<dbReference type="InterPro" id="IPR010823">
    <property type="entry name" value="Portal_Gp20"/>
</dbReference>
<reference evidence="3 4" key="1">
    <citation type="submission" date="2020-03" db="EMBL/GenBank/DDBJ databases">
        <authorList>
            <person name="Wu Y."/>
            <person name="Qu Y."/>
        </authorList>
    </citation>
    <scope>NUCLEOTIDE SEQUENCE [LARGE SCALE GENOMIC DNA]</scope>
</reference>
<organism evidence="3 4">
    <name type="scientific">Escherichia phage vB_EcoM_IME537</name>
    <dbReference type="NCBI Taxonomy" id="2724310"/>
    <lineage>
        <taxon>Viruses</taxon>
        <taxon>Duplodnaviria</taxon>
        <taxon>Heunggongvirae</taxon>
        <taxon>Uroviricota</taxon>
        <taxon>Caudoviricetes</taxon>
        <taxon>Pantevenvirales</taxon>
        <taxon>Straboviridae</taxon>
        <taxon>Tevenvirinae</taxon>
        <taxon>Tequatrovirus</taxon>
        <taxon>Tequatrovirus ime537</taxon>
    </lineage>
</organism>
<name>A0A6H0XA04_9CAUD</name>
<dbReference type="Pfam" id="PF07230">
    <property type="entry name" value="Portal_T4"/>
    <property type="match status" value="1"/>
</dbReference>
<proteinExistence type="inferred from homology"/>
<dbReference type="GO" id="GO:0019028">
    <property type="term" value="C:viral capsid"/>
    <property type="evidence" value="ECO:0007669"/>
    <property type="project" value="UniProtKB-UniRule"/>
</dbReference>
<evidence type="ECO:0000256" key="1">
    <source>
        <dbReference type="HAMAP-Rule" id="MF_04114"/>
    </source>
</evidence>
<feature type="region of interest" description="Disordered" evidence="2">
    <location>
        <begin position="504"/>
        <end position="528"/>
    </location>
</feature>
<dbReference type="Proteomes" id="UP000502327">
    <property type="component" value="Segment"/>
</dbReference>
<keyword evidence="1" id="KW-1160">Virus entry into host cell</keyword>
<keyword evidence="1" id="KW-1188">Viral release from host cell</keyword>
<dbReference type="GeneID" id="65059608"/>
<dbReference type="GO" id="GO:0019076">
    <property type="term" value="P:viral release from host cell"/>
    <property type="evidence" value="ECO:0007669"/>
    <property type="project" value="UniProtKB-UniRule"/>
</dbReference>
<dbReference type="EMBL" id="MT179807">
    <property type="protein sequence ID" value="QIW91247.1"/>
    <property type="molecule type" value="Genomic_DNA"/>
</dbReference>
<keyword evidence="1" id="KW-0231">Viral genome packaging</keyword>
<keyword evidence="1" id="KW-1171">Viral genome ejection through host cell envelope</keyword>
<keyword evidence="4" id="KW-1185">Reference proteome</keyword>
<dbReference type="GO" id="GO:0019072">
    <property type="term" value="P:viral genome packaging"/>
    <property type="evidence" value="ECO:0007669"/>
    <property type="project" value="UniProtKB-UniRule"/>
</dbReference>